<keyword evidence="5" id="KW-0687">Ribonucleoprotein</keyword>
<evidence type="ECO:0000256" key="3">
    <source>
        <dbReference type="ARBA" id="ARBA00022980"/>
    </source>
</evidence>
<evidence type="ECO:0000313" key="12">
    <source>
        <dbReference type="WBParaSite" id="MhA1_Contig1595.frz3.gene2"/>
    </source>
</evidence>
<protein>
    <recommendedName>
        <fullName evidence="7">Large ribosomal subunit protein mL45</fullName>
    </recommendedName>
    <alternativeName>
        <fullName evidence="8">39S ribosomal protein L45, mitochondrial</fullName>
    </alternativeName>
</protein>
<accession>A0A1I8B853</accession>
<evidence type="ECO:0000256" key="5">
    <source>
        <dbReference type="ARBA" id="ARBA00023274"/>
    </source>
</evidence>
<keyword evidence="3" id="KW-0689">Ribosomal protein</keyword>
<dbReference type="PANTHER" id="PTHR28554:SF1">
    <property type="entry name" value="LARGE RIBOSOMAL SUBUNIT PROTEIN ML45"/>
    <property type="match status" value="1"/>
</dbReference>
<evidence type="ECO:0000256" key="6">
    <source>
        <dbReference type="ARBA" id="ARBA00038073"/>
    </source>
</evidence>
<dbReference type="InterPro" id="IPR007379">
    <property type="entry name" value="Tim44-like_dom"/>
</dbReference>
<dbReference type="Gene3D" id="3.10.450.240">
    <property type="match status" value="1"/>
</dbReference>
<keyword evidence="2" id="KW-0809">Transit peptide</keyword>
<dbReference type="WBParaSite" id="MhA1_Contig1595.frz3.gene2">
    <property type="protein sequence ID" value="MhA1_Contig1595.frz3.gene2"/>
    <property type="gene ID" value="MhA1_Contig1595.frz3.gene2"/>
</dbReference>
<evidence type="ECO:0000256" key="4">
    <source>
        <dbReference type="ARBA" id="ARBA00023128"/>
    </source>
</evidence>
<evidence type="ECO:0000256" key="1">
    <source>
        <dbReference type="ARBA" id="ARBA00004173"/>
    </source>
</evidence>
<evidence type="ECO:0000256" key="2">
    <source>
        <dbReference type="ARBA" id="ARBA00022946"/>
    </source>
</evidence>
<dbReference type="GO" id="GO:0005840">
    <property type="term" value="C:ribosome"/>
    <property type="evidence" value="ECO:0007669"/>
    <property type="project" value="UniProtKB-KW"/>
</dbReference>
<evidence type="ECO:0000259" key="10">
    <source>
        <dbReference type="SMART" id="SM00978"/>
    </source>
</evidence>
<reference evidence="12" key="1">
    <citation type="submission" date="2016-11" db="UniProtKB">
        <authorList>
            <consortium name="WormBaseParasite"/>
        </authorList>
    </citation>
    <scope>IDENTIFICATION</scope>
</reference>
<dbReference type="GO" id="GO:1990904">
    <property type="term" value="C:ribonucleoprotein complex"/>
    <property type="evidence" value="ECO:0007669"/>
    <property type="project" value="UniProtKB-KW"/>
</dbReference>
<dbReference type="InterPro" id="IPR032710">
    <property type="entry name" value="NTF2-like_dom_sf"/>
</dbReference>
<evidence type="ECO:0000256" key="7">
    <source>
        <dbReference type="ARBA" id="ARBA00039448"/>
    </source>
</evidence>
<comment type="subcellular location">
    <subcellularLocation>
        <location evidence="1">Mitochondrion</location>
    </subcellularLocation>
</comment>
<dbReference type="InterPro" id="IPR051975">
    <property type="entry name" value="mtLSU_mL45"/>
</dbReference>
<dbReference type="AlphaFoldDB" id="A0A1I8B853"/>
<dbReference type="Proteomes" id="UP000095281">
    <property type="component" value="Unplaced"/>
</dbReference>
<dbReference type="Pfam" id="PF04280">
    <property type="entry name" value="Tim44"/>
    <property type="match status" value="1"/>
</dbReference>
<proteinExistence type="inferred from homology"/>
<evidence type="ECO:0000313" key="11">
    <source>
        <dbReference type="Proteomes" id="UP000095281"/>
    </source>
</evidence>
<evidence type="ECO:0000256" key="9">
    <source>
        <dbReference type="SAM" id="MobiDB-lite"/>
    </source>
</evidence>
<dbReference type="GO" id="GO:0005739">
    <property type="term" value="C:mitochondrion"/>
    <property type="evidence" value="ECO:0007669"/>
    <property type="project" value="UniProtKB-SubCell"/>
</dbReference>
<keyword evidence="4" id="KW-0496">Mitochondrion</keyword>
<evidence type="ECO:0000256" key="8">
    <source>
        <dbReference type="ARBA" id="ARBA00043031"/>
    </source>
</evidence>
<organism evidence="11 12">
    <name type="scientific">Meloidogyne hapla</name>
    <name type="common">Root-knot nematode worm</name>
    <dbReference type="NCBI Taxonomy" id="6305"/>
    <lineage>
        <taxon>Eukaryota</taxon>
        <taxon>Metazoa</taxon>
        <taxon>Ecdysozoa</taxon>
        <taxon>Nematoda</taxon>
        <taxon>Chromadorea</taxon>
        <taxon>Rhabditida</taxon>
        <taxon>Tylenchina</taxon>
        <taxon>Tylenchomorpha</taxon>
        <taxon>Tylenchoidea</taxon>
        <taxon>Meloidogynidae</taxon>
        <taxon>Meloidogyninae</taxon>
        <taxon>Meloidogyne</taxon>
    </lineage>
</organism>
<feature type="domain" description="Tim44-like" evidence="10">
    <location>
        <begin position="173"/>
        <end position="324"/>
    </location>
</feature>
<comment type="similarity">
    <text evidence="6">Belongs to the mitochondrion-specific ribosomal protein mL45 family.</text>
</comment>
<keyword evidence="11" id="KW-1185">Reference proteome</keyword>
<feature type="region of interest" description="Disordered" evidence="9">
    <location>
        <begin position="355"/>
        <end position="376"/>
    </location>
</feature>
<dbReference type="SUPFAM" id="SSF54427">
    <property type="entry name" value="NTF2-like"/>
    <property type="match status" value="1"/>
</dbReference>
<dbReference type="SMART" id="SM00978">
    <property type="entry name" value="Tim44"/>
    <property type="match status" value="1"/>
</dbReference>
<sequence>MNFYGICRLYNRLNATNILMPWPPTYTCSIRLVHHHKELEEPGGFERFIGWRRSNPHRANRNTHVNEAKYRRLRGEKRLLIELEDHVEQQRIKKMTPDQLRIYLLRKGKPNIYEDASPREWQEHQITYQSLYDIMTTYIPPETSKLSRLGSSGLNGLFDDIKDYWKDKYETLMGYGLRRIKRKEGLRNFDLKDFVKEAEEIYKSAFQALANRDKTLLHGLVTESAFYNLWPDVERGTLRWELFRFNEPSVVVSVKVTDIPLKSGNDIAQIAVRMHTTQKMALYDKDGHLLLGSEDDSREVLEYVVFENHISSADGKWRFHGQVIPQWAKSKQSLHNHPTLIAKSKEKGNFPSEILRLQSQTAVKKKKKEAGDKMSG</sequence>
<name>A0A1I8B853_MELHA</name>
<dbReference type="OMA" id="TPQTWKE"/>
<dbReference type="PANTHER" id="PTHR28554">
    <property type="entry name" value="39S RIBOSOMAL PROTEIN L45, MITOCHONDRIAL"/>
    <property type="match status" value="1"/>
</dbReference>